<dbReference type="AlphaFoldDB" id="A0A0N4XZR9"/>
<keyword evidence="2" id="KW-1185">Reference proteome</keyword>
<reference evidence="1 2" key="2">
    <citation type="submission" date="2018-11" db="EMBL/GenBank/DDBJ databases">
        <authorList>
            <consortium name="Pathogen Informatics"/>
        </authorList>
    </citation>
    <scope>NUCLEOTIDE SEQUENCE [LARGE SCALE GENOMIC DNA]</scope>
</reference>
<reference evidence="3" key="1">
    <citation type="submission" date="2017-02" db="UniProtKB">
        <authorList>
            <consortium name="WormBaseParasite"/>
        </authorList>
    </citation>
    <scope>IDENTIFICATION</scope>
</reference>
<protein>
    <submittedName>
        <fullName evidence="3">Zeta_toxin domain-containing protein</fullName>
    </submittedName>
</protein>
<accession>A0A0N4XZR9</accession>
<name>A0A0N4XZR9_NIPBR</name>
<dbReference type="PANTHER" id="PTHR46068:SF1">
    <property type="entry name" value="TRANSPOSASE IS30-LIKE HTH DOMAIN-CONTAINING PROTEIN"/>
    <property type="match status" value="1"/>
</dbReference>
<dbReference type="WBParaSite" id="NBR_0000869901-mRNA-1">
    <property type="protein sequence ID" value="NBR_0000869901-mRNA-1"/>
    <property type="gene ID" value="NBR_0000869901"/>
</dbReference>
<dbReference type="PANTHER" id="PTHR46068">
    <property type="entry name" value="PROTEIN CBG27172"/>
    <property type="match status" value="1"/>
</dbReference>
<dbReference type="OMA" id="ATRSHHQ"/>
<dbReference type="Proteomes" id="UP000271162">
    <property type="component" value="Unassembled WGS sequence"/>
</dbReference>
<evidence type="ECO:0000313" key="1">
    <source>
        <dbReference type="EMBL" id="VDL72289.1"/>
    </source>
</evidence>
<dbReference type="EMBL" id="UYSL01020039">
    <property type="protein sequence ID" value="VDL72289.1"/>
    <property type="molecule type" value="Genomic_DNA"/>
</dbReference>
<dbReference type="Gene3D" id="3.30.420.10">
    <property type="entry name" value="Ribonuclease H-like superfamily/Ribonuclease H"/>
    <property type="match status" value="1"/>
</dbReference>
<dbReference type="GO" id="GO:0003676">
    <property type="term" value="F:nucleic acid binding"/>
    <property type="evidence" value="ECO:0007669"/>
    <property type="project" value="InterPro"/>
</dbReference>
<evidence type="ECO:0000313" key="3">
    <source>
        <dbReference type="WBParaSite" id="NBR_0000869901-mRNA-1"/>
    </source>
</evidence>
<proteinExistence type="predicted"/>
<organism evidence="3">
    <name type="scientific">Nippostrongylus brasiliensis</name>
    <name type="common">Rat hookworm</name>
    <dbReference type="NCBI Taxonomy" id="27835"/>
    <lineage>
        <taxon>Eukaryota</taxon>
        <taxon>Metazoa</taxon>
        <taxon>Ecdysozoa</taxon>
        <taxon>Nematoda</taxon>
        <taxon>Chromadorea</taxon>
        <taxon>Rhabditida</taxon>
        <taxon>Rhabditina</taxon>
        <taxon>Rhabditomorpha</taxon>
        <taxon>Strongyloidea</taxon>
        <taxon>Heligmosomidae</taxon>
        <taxon>Nippostrongylus</taxon>
    </lineage>
</organism>
<evidence type="ECO:0000313" key="2">
    <source>
        <dbReference type="Proteomes" id="UP000271162"/>
    </source>
</evidence>
<gene>
    <name evidence="1" type="ORF">NBR_LOCUS8700</name>
</gene>
<dbReference type="InterPro" id="IPR036397">
    <property type="entry name" value="RNaseH_sf"/>
</dbReference>
<sequence length="183" mass="20296">MKKKRVERCKKLLQRFTVARARNIVFADGKLFTLNPVFNSQNERILGDSLADATAKSRLHESAKKPQSVILWGGVTSSGKTALVFAEAVLKINAAIYKDILGNVLKPTSAQGEDGPGLVCRTSSHTEIGPLVLRAITRWTIPCGPSWRERDEIDETYLRATCEAFVGRLKNCVKAKGDHFKNR</sequence>